<keyword evidence="2" id="KW-1003">Cell membrane</keyword>
<dbReference type="PANTHER" id="PTHR33885">
    <property type="entry name" value="PHAGE SHOCK PROTEIN C"/>
    <property type="match status" value="1"/>
</dbReference>
<evidence type="ECO:0000313" key="8">
    <source>
        <dbReference type="EMBL" id="SHJ27727.1"/>
    </source>
</evidence>
<proteinExistence type="predicted"/>
<keyword evidence="4 6" id="KW-1133">Transmembrane helix</keyword>
<keyword evidence="9" id="KW-1185">Reference proteome</keyword>
<keyword evidence="5 6" id="KW-0472">Membrane</keyword>
<evidence type="ECO:0000256" key="1">
    <source>
        <dbReference type="ARBA" id="ARBA00004162"/>
    </source>
</evidence>
<name>A0A1M6HZW9_9FIRM</name>
<accession>A0A1M6HZW9</accession>
<dbReference type="InterPro" id="IPR007168">
    <property type="entry name" value="Phageshock_PspC_N"/>
</dbReference>
<evidence type="ECO:0000259" key="7">
    <source>
        <dbReference type="Pfam" id="PF04024"/>
    </source>
</evidence>
<keyword evidence="3 6" id="KW-0812">Transmembrane</keyword>
<comment type="subcellular location">
    <subcellularLocation>
        <location evidence="1">Cell membrane</location>
        <topology evidence="1">Single-pass membrane protein</topology>
    </subcellularLocation>
</comment>
<dbReference type="STRING" id="1121476.SAMN02745751_02151"/>
<protein>
    <submittedName>
        <fullName evidence="8">Phage shock protein C (PspC) family protein</fullName>
    </submittedName>
</protein>
<evidence type="ECO:0000256" key="4">
    <source>
        <dbReference type="ARBA" id="ARBA00022989"/>
    </source>
</evidence>
<evidence type="ECO:0000256" key="5">
    <source>
        <dbReference type="ARBA" id="ARBA00023136"/>
    </source>
</evidence>
<evidence type="ECO:0000313" key="9">
    <source>
        <dbReference type="Proteomes" id="UP000184052"/>
    </source>
</evidence>
<dbReference type="Proteomes" id="UP000184052">
    <property type="component" value="Unassembled WGS sequence"/>
</dbReference>
<reference evidence="8 9" key="1">
    <citation type="submission" date="2016-11" db="EMBL/GenBank/DDBJ databases">
        <authorList>
            <person name="Jaros S."/>
            <person name="Januszkiewicz K."/>
            <person name="Wedrychowicz H."/>
        </authorList>
    </citation>
    <scope>NUCLEOTIDE SEQUENCE [LARGE SCALE GENOMIC DNA]</scope>
    <source>
        <strain evidence="8 9">DSM 17477</strain>
    </source>
</reference>
<dbReference type="Pfam" id="PF04024">
    <property type="entry name" value="PspC"/>
    <property type="match status" value="1"/>
</dbReference>
<gene>
    <name evidence="8" type="ORF">SAMN02745751_02151</name>
</gene>
<dbReference type="EMBL" id="FQZL01000015">
    <property type="protein sequence ID" value="SHJ27727.1"/>
    <property type="molecule type" value="Genomic_DNA"/>
</dbReference>
<dbReference type="PANTHER" id="PTHR33885:SF3">
    <property type="entry name" value="PHAGE SHOCK PROTEIN C"/>
    <property type="match status" value="1"/>
</dbReference>
<dbReference type="InterPro" id="IPR052027">
    <property type="entry name" value="PspC"/>
</dbReference>
<dbReference type="OrthoDB" id="9815286at2"/>
<evidence type="ECO:0000256" key="6">
    <source>
        <dbReference type="SAM" id="Phobius"/>
    </source>
</evidence>
<dbReference type="GO" id="GO:0005886">
    <property type="term" value="C:plasma membrane"/>
    <property type="evidence" value="ECO:0007669"/>
    <property type="project" value="UniProtKB-SubCell"/>
</dbReference>
<feature type="domain" description="Phage shock protein PspC N-terminal" evidence="7">
    <location>
        <begin position="6"/>
        <end position="63"/>
    </location>
</feature>
<evidence type="ECO:0000256" key="2">
    <source>
        <dbReference type="ARBA" id="ARBA00022475"/>
    </source>
</evidence>
<sequence>MSLVERKLYKNTDNKKIAGVCQGVAEYFDIDPTIVRIVWFVFSWFYGIGIMLYILLWIMLPEKSEVADVLSKSEMKDDFYNDDDDK</sequence>
<evidence type="ECO:0000256" key="3">
    <source>
        <dbReference type="ARBA" id="ARBA00022692"/>
    </source>
</evidence>
<organism evidence="8 9">
    <name type="scientific">Dethiosulfatibacter aminovorans DSM 17477</name>
    <dbReference type="NCBI Taxonomy" id="1121476"/>
    <lineage>
        <taxon>Bacteria</taxon>
        <taxon>Bacillati</taxon>
        <taxon>Bacillota</taxon>
        <taxon>Tissierellia</taxon>
        <taxon>Dethiosulfatibacter</taxon>
    </lineage>
</organism>
<dbReference type="AlphaFoldDB" id="A0A1M6HZW9"/>
<dbReference type="RefSeq" id="WP_094762859.1">
    <property type="nucleotide sequence ID" value="NZ_FQZL01000015.1"/>
</dbReference>
<feature type="transmembrane region" description="Helical" evidence="6">
    <location>
        <begin position="37"/>
        <end position="60"/>
    </location>
</feature>